<keyword evidence="3" id="KW-0328">Glycosyltransferase</keyword>
<dbReference type="SUPFAM" id="SSF53756">
    <property type="entry name" value="UDP-Glycosyltransferase/glycogen phosphorylase"/>
    <property type="match status" value="1"/>
</dbReference>
<keyword evidence="5" id="KW-0732">Signal</keyword>
<protein>
    <recommendedName>
        <fullName evidence="2">glucuronosyltransferase</fullName>
        <ecNumber evidence="2">2.4.1.17</ecNumber>
    </recommendedName>
</protein>
<accession>A0AAV5X035</accession>
<keyword evidence="4" id="KW-0808">Transferase</keyword>
<feature type="non-terminal residue" evidence="7">
    <location>
        <position position="91"/>
    </location>
</feature>
<dbReference type="PANTHER" id="PTHR48043:SF23">
    <property type="entry name" value="UDP-GLUCURONOSYLTRANSFERASE"/>
    <property type="match status" value="1"/>
</dbReference>
<evidence type="ECO:0000256" key="4">
    <source>
        <dbReference type="ARBA" id="ARBA00022679"/>
    </source>
</evidence>
<evidence type="ECO:0000313" key="8">
    <source>
        <dbReference type="Proteomes" id="UP001432322"/>
    </source>
</evidence>
<proteinExistence type="inferred from homology"/>
<reference evidence="7" key="1">
    <citation type="submission" date="2023-10" db="EMBL/GenBank/DDBJ databases">
        <title>Genome assembly of Pristionchus species.</title>
        <authorList>
            <person name="Yoshida K."/>
            <person name="Sommer R.J."/>
        </authorList>
    </citation>
    <scope>NUCLEOTIDE SEQUENCE</scope>
    <source>
        <strain evidence="7">RS5133</strain>
    </source>
</reference>
<dbReference type="AlphaFoldDB" id="A0AAV5X035"/>
<keyword evidence="8" id="KW-1185">Reference proteome</keyword>
<evidence type="ECO:0000256" key="5">
    <source>
        <dbReference type="ARBA" id="ARBA00022729"/>
    </source>
</evidence>
<dbReference type="InterPro" id="IPR050271">
    <property type="entry name" value="UDP-glycosyltransferase"/>
</dbReference>
<gene>
    <name evidence="7" type="ORF">PFISCL1PPCAC_29033</name>
</gene>
<sequence length="91" mass="10768">MRHGQRFSISVHRQFTYLLVVSLNRPLCRSNTRKRSLTSSRIFPKYFHWKYEKPEHKISAGIANLIESTWVPQRDLLNDPRLSAFITHCGQ</sequence>
<dbReference type="InterPro" id="IPR002213">
    <property type="entry name" value="UDP_glucos_trans"/>
</dbReference>
<comment type="caution">
    <text evidence="7">The sequence shown here is derived from an EMBL/GenBank/DDBJ whole genome shotgun (WGS) entry which is preliminary data.</text>
</comment>
<comment type="similarity">
    <text evidence="1">Belongs to the UDP-glycosyltransferase family.</text>
</comment>
<evidence type="ECO:0000256" key="1">
    <source>
        <dbReference type="ARBA" id="ARBA00009995"/>
    </source>
</evidence>
<evidence type="ECO:0000256" key="3">
    <source>
        <dbReference type="ARBA" id="ARBA00022676"/>
    </source>
</evidence>
<evidence type="ECO:0000256" key="2">
    <source>
        <dbReference type="ARBA" id="ARBA00012544"/>
    </source>
</evidence>
<name>A0AAV5X035_9BILA</name>
<dbReference type="Pfam" id="PF00201">
    <property type="entry name" value="UDPGT"/>
    <property type="match status" value="1"/>
</dbReference>
<dbReference type="GO" id="GO:0015020">
    <property type="term" value="F:glucuronosyltransferase activity"/>
    <property type="evidence" value="ECO:0007669"/>
    <property type="project" value="UniProtKB-EC"/>
</dbReference>
<dbReference type="EC" id="2.4.1.17" evidence="2"/>
<dbReference type="PANTHER" id="PTHR48043">
    <property type="entry name" value="EG:EG0003.4 PROTEIN-RELATED"/>
    <property type="match status" value="1"/>
</dbReference>
<dbReference type="EMBL" id="BTSY01000242">
    <property type="protein sequence ID" value="GMT37736.1"/>
    <property type="molecule type" value="Genomic_DNA"/>
</dbReference>
<comment type="catalytic activity">
    <reaction evidence="6">
        <text>glucuronate acceptor + UDP-alpha-D-glucuronate = acceptor beta-D-glucuronoside + UDP + H(+)</text>
        <dbReference type="Rhea" id="RHEA:21032"/>
        <dbReference type="ChEBI" id="CHEBI:15378"/>
        <dbReference type="ChEBI" id="CHEBI:58052"/>
        <dbReference type="ChEBI" id="CHEBI:58223"/>
        <dbReference type="ChEBI" id="CHEBI:132367"/>
        <dbReference type="ChEBI" id="CHEBI:132368"/>
        <dbReference type="EC" id="2.4.1.17"/>
    </reaction>
</comment>
<evidence type="ECO:0000313" key="7">
    <source>
        <dbReference type="EMBL" id="GMT37736.1"/>
    </source>
</evidence>
<organism evidence="7 8">
    <name type="scientific">Pristionchus fissidentatus</name>
    <dbReference type="NCBI Taxonomy" id="1538716"/>
    <lineage>
        <taxon>Eukaryota</taxon>
        <taxon>Metazoa</taxon>
        <taxon>Ecdysozoa</taxon>
        <taxon>Nematoda</taxon>
        <taxon>Chromadorea</taxon>
        <taxon>Rhabditida</taxon>
        <taxon>Rhabditina</taxon>
        <taxon>Diplogasteromorpha</taxon>
        <taxon>Diplogasteroidea</taxon>
        <taxon>Neodiplogasteridae</taxon>
        <taxon>Pristionchus</taxon>
    </lineage>
</organism>
<dbReference type="Gene3D" id="3.40.50.2000">
    <property type="entry name" value="Glycogen Phosphorylase B"/>
    <property type="match status" value="1"/>
</dbReference>
<dbReference type="Proteomes" id="UP001432322">
    <property type="component" value="Unassembled WGS sequence"/>
</dbReference>
<evidence type="ECO:0000256" key="6">
    <source>
        <dbReference type="ARBA" id="ARBA00047475"/>
    </source>
</evidence>